<reference evidence="2 3" key="1">
    <citation type="submission" date="2019-01" db="EMBL/GenBank/DDBJ databases">
        <authorList>
            <consortium name="Pathogen Informatics"/>
        </authorList>
    </citation>
    <scope>NUCLEOTIDE SEQUENCE [LARGE SCALE GENOMIC DNA]</scope>
    <source>
        <strain evidence="2 3">NCTC10186</strain>
    </source>
</reference>
<dbReference type="KEGG" id="mgal:NCTC10186_00113"/>
<accession>A0A449AYU2</accession>
<sequence>MLKRSEYLKFKSISELWSHEKDTFRPWIIGLIIVFGILIALPIAKLIILGINHSWFLNNLQTTVNGSQAMTSISEVRSLYINTAIGAFLPLLSLVVFLGSLRDSYLKKDFSFISNWPLLVMALLAIFQFYSLISIFIFGRSDLLFSKGTPFLPLNVITIVSSFFTIVSWFFVSREVAAIRNAFIAIHRRQLMEKMEKSFQEMMQNQSFTNPFTGQKSNEFSWSSSFEDQETNKKEAETQTNFNVSPDEEYKTQQIKKLLNLPQDQLYKIAQKLNIVGYEDLTKEELSQKIYYYTEGQNKK</sequence>
<feature type="transmembrane region" description="Helical" evidence="1">
    <location>
        <begin position="79"/>
        <end position="98"/>
    </location>
</feature>
<dbReference type="AlphaFoldDB" id="A0A449AYU2"/>
<feature type="transmembrane region" description="Helical" evidence="1">
    <location>
        <begin position="27"/>
        <end position="51"/>
    </location>
</feature>
<feature type="transmembrane region" description="Helical" evidence="1">
    <location>
        <begin position="118"/>
        <end position="139"/>
    </location>
</feature>
<protein>
    <submittedName>
        <fullName evidence="2">Uncharacterized protein</fullName>
    </submittedName>
</protein>
<organism evidence="2 3">
    <name type="scientific">Mycoplasmopsis gallopavonis</name>
    <dbReference type="NCBI Taxonomy" id="76629"/>
    <lineage>
        <taxon>Bacteria</taxon>
        <taxon>Bacillati</taxon>
        <taxon>Mycoplasmatota</taxon>
        <taxon>Mycoplasmoidales</taxon>
        <taxon>Metamycoplasmataceae</taxon>
        <taxon>Mycoplasmopsis</taxon>
    </lineage>
</organism>
<feature type="transmembrane region" description="Helical" evidence="1">
    <location>
        <begin position="151"/>
        <end position="172"/>
    </location>
</feature>
<dbReference type="OrthoDB" id="397473at2"/>
<dbReference type="EMBL" id="LR215031">
    <property type="protein sequence ID" value="VEU72647.1"/>
    <property type="molecule type" value="Genomic_DNA"/>
</dbReference>
<keyword evidence="1" id="KW-0812">Transmembrane</keyword>
<evidence type="ECO:0000313" key="2">
    <source>
        <dbReference type="EMBL" id="VEU72647.1"/>
    </source>
</evidence>
<keyword evidence="1" id="KW-0472">Membrane</keyword>
<evidence type="ECO:0000256" key="1">
    <source>
        <dbReference type="SAM" id="Phobius"/>
    </source>
</evidence>
<name>A0A449AYU2_9BACT</name>
<dbReference type="RefSeq" id="WP_119572014.1">
    <property type="nucleotide sequence ID" value="NZ_LR215031.1"/>
</dbReference>
<keyword evidence="1" id="KW-1133">Transmembrane helix</keyword>
<evidence type="ECO:0000313" key="3">
    <source>
        <dbReference type="Proteomes" id="UP000289862"/>
    </source>
</evidence>
<proteinExistence type="predicted"/>
<gene>
    <name evidence="2" type="ORF">NCTC10186_00113</name>
</gene>
<dbReference type="Proteomes" id="UP000289862">
    <property type="component" value="Chromosome"/>
</dbReference>
<keyword evidence="3" id="KW-1185">Reference proteome</keyword>